<dbReference type="EMBL" id="JBBPBM010000008">
    <property type="protein sequence ID" value="KAK8572884.1"/>
    <property type="molecule type" value="Genomic_DNA"/>
</dbReference>
<evidence type="ECO:0000313" key="2">
    <source>
        <dbReference type="EMBL" id="KAK8572884.1"/>
    </source>
</evidence>
<proteinExistence type="predicted"/>
<feature type="region of interest" description="Disordered" evidence="1">
    <location>
        <begin position="128"/>
        <end position="161"/>
    </location>
</feature>
<protein>
    <submittedName>
        <fullName evidence="2">Uncharacterized protein</fullName>
    </submittedName>
</protein>
<evidence type="ECO:0000313" key="3">
    <source>
        <dbReference type="Proteomes" id="UP001472677"/>
    </source>
</evidence>
<accession>A0ABR2F793</accession>
<dbReference type="Proteomes" id="UP001472677">
    <property type="component" value="Unassembled WGS sequence"/>
</dbReference>
<gene>
    <name evidence="2" type="ORF">V6N12_028924</name>
</gene>
<dbReference type="PANTHER" id="PTHR38382:SF1">
    <property type="entry name" value="RNA-BINDING PROTEIN"/>
    <property type="match status" value="1"/>
</dbReference>
<evidence type="ECO:0000256" key="1">
    <source>
        <dbReference type="SAM" id="MobiDB-lite"/>
    </source>
</evidence>
<dbReference type="PANTHER" id="PTHR38382">
    <property type="entry name" value="RNA-BINDING PROTEIN"/>
    <property type="match status" value="1"/>
</dbReference>
<comment type="caution">
    <text evidence="2">The sequence shown here is derived from an EMBL/GenBank/DDBJ whole genome shotgun (WGS) entry which is preliminary data.</text>
</comment>
<feature type="compositionally biased region" description="Acidic residues" evidence="1">
    <location>
        <begin position="175"/>
        <end position="184"/>
    </location>
</feature>
<feature type="region of interest" description="Disordered" evidence="1">
    <location>
        <begin position="69"/>
        <end position="112"/>
    </location>
</feature>
<organism evidence="2 3">
    <name type="scientific">Hibiscus sabdariffa</name>
    <name type="common">roselle</name>
    <dbReference type="NCBI Taxonomy" id="183260"/>
    <lineage>
        <taxon>Eukaryota</taxon>
        <taxon>Viridiplantae</taxon>
        <taxon>Streptophyta</taxon>
        <taxon>Embryophyta</taxon>
        <taxon>Tracheophyta</taxon>
        <taxon>Spermatophyta</taxon>
        <taxon>Magnoliopsida</taxon>
        <taxon>eudicotyledons</taxon>
        <taxon>Gunneridae</taxon>
        <taxon>Pentapetalae</taxon>
        <taxon>rosids</taxon>
        <taxon>malvids</taxon>
        <taxon>Malvales</taxon>
        <taxon>Malvaceae</taxon>
        <taxon>Malvoideae</taxon>
        <taxon>Hibiscus</taxon>
    </lineage>
</organism>
<feature type="compositionally biased region" description="Basic and acidic residues" evidence="1">
    <location>
        <begin position="94"/>
        <end position="112"/>
    </location>
</feature>
<reference evidence="2 3" key="1">
    <citation type="journal article" date="2024" name="G3 (Bethesda)">
        <title>Genome assembly of Hibiscus sabdariffa L. provides insights into metabolisms of medicinal natural products.</title>
        <authorList>
            <person name="Kim T."/>
        </authorList>
    </citation>
    <scope>NUCLEOTIDE SEQUENCE [LARGE SCALE GENOMIC DNA]</scope>
    <source>
        <strain evidence="2">TK-2024</strain>
        <tissue evidence="2">Old leaves</tissue>
    </source>
</reference>
<feature type="region of interest" description="Disordered" evidence="1">
    <location>
        <begin position="174"/>
        <end position="206"/>
    </location>
</feature>
<sequence length="249" mass="28349">MKSKQTPTRVFGQYSIASSFLSRSLRLIFPPFSFRGKIAYEISSKEVKEDLGHKASKKLTSLSDFLNQKLPRSSGVPKTIQEKSRPFSSLVSRNEGESTDKQNESRKEDAIEKDDAINKVVFEQFKQGNSEKTDSISSSSVVGEEENPDNSRKRRNPFEGIYEKRRTRKPFLVLGEEDEDEDDQQNIKKRGKKECSTSNEKQKPHYNHYANGSGWWDCEMEGVDSEEVGYGEVWEGVGSTTFGGIVDWH</sequence>
<keyword evidence="3" id="KW-1185">Reference proteome</keyword>
<name>A0ABR2F793_9ROSI</name>